<comment type="caution">
    <text evidence="4">The sequence shown here is derived from an EMBL/GenBank/DDBJ whole genome shotgun (WGS) entry which is preliminary data.</text>
</comment>
<reference evidence="4 5" key="1">
    <citation type="submission" date="2020-02" db="EMBL/GenBank/DDBJ databases">
        <authorList>
            <person name="Ma Q."/>
            <person name="Huang Y."/>
            <person name="Song X."/>
            <person name="Pei D."/>
        </authorList>
    </citation>
    <scope>NUCLEOTIDE SEQUENCE [LARGE SCALE GENOMIC DNA]</scope>
    <source>
        <strain evidence="4">Sxm20200214</strain>
        <tissue evidence="4">Leaf</tissue>
    </source>
</reference>
<feature type="region of interest" description="Disordered" evidence="1">
    <location>
        <begin position="408"/>
        <end position="492"/>
    </location>
</feature>
<name>A0A8X7SCE0_BRACI</name>
<sequence length="492" mass="55840">MSAAMDRALMALSLEQEEEDVPFTMPDLPGFSSAEENAFSIIGRTLYPKYQKISGLILTMPRKWKKEGKVRGVALSEEKFQFIFQTEHDLMDVLEQGVHTYNEWPMVLERWMENPPEDYLQFIPLWVQISKIRENYYTLSALTSLGEMLGEVKLVAFDPTKPITQPFIRVQVSFNVANPLRMAKVLNKGEGKTHTIHFDYERIQKLCFTCKRMNHEKSICPWEVKKHQDEAQMRRERIVNEKSRAITVLKQNDPLFGVLEEDQVGPDPLTGRPKIAKEVLEEMRRFLVADTGEALALKIDKVKKSVQKAERDPIAQKIVLRLESVPLLTSELNKGKGHVLDYGEKELERSNWDLNINPNKLMAASMRANRNMGALSAPLSLTAAPNIHSDGELSGAFSDCSTVFRAGFSEPGSFGTGRRKAEVRRRPPRTLRQRNLLPLTSMEGEQGVGRREGKQEKGSRKRKKTSQGVEDIPNNKAQCLKVIPHEGSPSSQ</sequence>
<feature type="compositionally biased region" description="Basic and acidic residues" evidence="1">
    <location>
        <begin position="448"/>
        <end position="458"/>
    </location>
</feature>
<proteinExistence type="predicted"/>
<feature type="compositionally biased region" description="Basic residues" evidence="1">
    <location>
        <begin position="417"/>
        <end position="432"/>
    </location>
</feature>
<dbReference type="PANTHER" id="PTHR31286:SF178">
    <property type="entry name" value="DUF4283 DOMAIN-CONTAINING PROTEIN"/>
    <property type="match status" value="1"/>
</dbReference>
<accession>A0A8X7SCE0</accession>
<dbReference type="Pfam" id="PF14111">
    <property type="entry name" value="DUF4283"/>
    <property type="match status" value="1"/>
</dbReference>
<dbReference type="InterPro" id="IPR040256">
    <property type="entry name" value="At4g02000-like"/>
</dbReference>
<evidence type="ECO:0000259" key="3">
    <source>
        <dbReference type="Pfam" id="PF14392"/>
    </source>
</evidence>
<dbReference type="InterPro" id="IPR025558">
    <property type="entry name" value="DUF4283"/>
</dbReference>
<gene>
    <name evidence="4" type="ORF">Bca52824_032269</name>
</gene>
<evidence type="ECO:0000259" key="2">
    <source>
        <dbReference type="Pfam" id="PF14111"/>
    </source>
</evidence>
<evidence type="ECO:0000313" key="5">
    <source>
        <dbReference type="Proteomes" id="UP000886595"/>
    </source>
</evidence>
<feature type="domain" description="Zinc knuckle CX2CX4HX4C" evidence="3">
    <location>
        <begin position="176"/>
        <end position="221"/>
    </location>
</feature>
<dbReference type="EMBL" id="JAAMPC010000007">
    <property type="protein sequence ID" value="KAG2303618.1"/>
    <property type="molecule type" value="Genomic_DNA"/>
</dbReference>
<dbReference type="OrthoDB" id="1109668at2759"/>
<evidence type="ECO:0000256" key="1">
    <source>
        <dbReference type="SAM" id="MobiDB-lite"/>
    </source>
</evidence>
<dbReference type="InterPro" id="IPR025836">
    <property type="entry name" value="Zn_knuckle_CX2CX4HX4C"/>
</dbReference>
<dbReference type="PANTHER" id="PTHR31286">
    <property type="entry name" value="GLYCINE-RICH CELL WALL STRUCTURAL PROTEIN 1.8-LIKE"/>
    <property type="match status" value="1"/>
</dbReference>
<dbReference type="Pfam" id="PF14392">
    <property type="entry name" value="zf-CCHC_4"/>
    <property type="match status" value="1"/>
</dbReference>
<evidence type="ECO:0000313" key="4">
    <source>
        <dbReference type="EMBL" id="KAG2303618.1"/>
    </source>
</evidence>
<protein>
    <recommendedName>
        <fullName evidence="6">DUF4283 domain-containing protein</fullName>
    </recommendedName>
</protein>
<feature type="domain" description="DUF4283" evidence="2">
    <location>
        <begin position="34"/>
        <end position="114"/>
    </location>
</feature>
<keyword evidence="5" id="KW-1185">Reference proteome</keyword>
<dbReference type="AlphaFoldDB" id="A0A8X7SCE0"/>
<evidence type="ECO:0008006" key="6">
    <source>
        <dbReference type="Google" id="ProtNLM"/>
    </source>
</evidence>
<dbReference type="Proteomes" id="UP000886595">
    <property type="component" value="Unassembled WGS sequence"/>
</dbReference>
<organism evidence="4 5">
    <name type="scientific">Brassica carinata</name>
    <name type="common">Ethiopian mustard</name>
    <name type="synonym">Abyssinian cabbage</name>
    <dbReference type="NCBI Taxonomy" id="52824"/>
    <lineage>
        <taxon>Eukaryota</taxon>
        <taxon>Viridiplantae</taxon>
        <taxon>Streptophyta</taxon>
        <taxon>Embryophyta</taxon>
        <taxon>Tracheophyta</taxon>
        <taxon>Spermatophyta</taxon>
        <taxon>Magnoliopsida</taxon>
        <taxon>eudicotyledons</taxon>
        <taxon>Gunneridae</taxon>
        <taxon>Pentapetalae</taxon>
        <taxon>rosids</taxon>
        <taxon>malvids</taxon>
        <taxon>Brassicales</taxon>
        <taxon>Brassicaceae</taxon>
        <taxon>Brassiceae</taxon>
        <taxon>Brassica</taxon>
    </lineage>
</organism>